<proteinExistence type="predicted"/>
<reference evidence="2 3" key="1">
    <citation type="journal article" date="2016" name="Environ. Microbiol.">
        <title>Genomic resolution of a cold subsurface aquifer community provides metabolic insights for novel microbes adapted to high CO concentrations.</title>
        <authorList>
            <person name="Probst A.J."/>
            <person name="Castelle C.J."/>
            <person name="Singh A."/>
            <person name="Brown C.T."/>
            <person name="Anantharaman K."/>
            <person name="Sharon I."/>
            <person name="Hug L.A."/>
            <person name="Burstein D."/>
            <person name="Emerson J.B."/>
            <person name="Thomas B.C."/>
            <person name="Banfield J.F."/>
        </authorList>
    </citation>
    <scope>NUCLEOTIDE SEQUENCE [LARGE SCALE GENOMIC DNA]</scope>
    <source>
        <strain evidence="2">CG1_02_47_685</strain>
    </source>
</reference>
<keyword evidence="1" id="KW-0472">Membrane</keyword>
<feature type="transmembrane region" description="Helical" evidence="1">
    <location>
        <begin position="21"/>
        <end position="45"/>
    </location>
</feature>
<organism evidence="2 3">
    <name type="scientific">Candidatus Nomurabacteria bacterium CG1_02_47_685</name>
    <dbReference type="NCBI Taxonomy" id="1805282"/>
    <lineage>
        <taxon>Bacteria</taxon>
        <taxon>Candidatus Nomuraibacteriota</taxon>
    </lineage>
</organism>
<evidence type="ECO:0000256" key="1">
    <source>
        <dbReference type="SAM" id="Phobius"/>
    </source>
</evidence>
<dbReference type="Proteomes" id="UP000183206">
    <property type="component" value="Unassembled WGS sequence"/>
</dbReference>
<name>A0A1J4V2J6_9BACT</name>
<dbReference type="STRING" id="1805282.AUJ44_04545"/>
<gene>
    <name evidence="2" type="ORF">AUJ44_04545</name>
</gene>
<dbReference type="AlphaFoldDB" id="A0A1J4V2J6"/>
<sequence>MANLLPTEEKKQINKEYRLRIVVVYIFSIAGILLIAITLLVPAYVLSLERGKNVSDRLATAKENAKSLEEGRDPVEVAEEIKGRVSLLSVAEPQKISPRELFDLVTFHKPKTLSVESLLYSSDSQEVRVTIDGISPDRKTLDSFVKSLRTEERFSSVDLPISDLVSVIDISFSIQVIIRQGNDK</sequence>
<evidence type="ECO:0000313" key="3">
    <source>
        <dbReference type="Proteomes" id="UP000183206"/>
    </source>
</evidence>
<keyword evidence="1" id="KW-0812">Transmembrane</keyword>
<protein>
    <submittedName>
        <fullName evidence="2">Uncharacterized protein</fullName>
    </submittedName>
</protein>
<dbReference type="EMBL" id="MNVO01000066">
    <property type="protein sequence ID" value="OIO31378.1"/>
    <property type="molecule type" value="Genomic_DNA"/>
</dbReference>
<keyword evidence="1" id="KW-1133">Transmembrane helix</keyword>
<evidence type="ECO:0000313" key="2">
    <source>
        <dbReference type="EMBL" id="OIO31378.1"/>
    </source>
</evidence>
<accession>A0A1J4V2J6</accession>
<comment type="caution">
    <text evidence="2">The sequence shown here is derived from an EMBL/GenBank/DDBJ whole genome shotgun (WGS) entry which is preliminary data.</text>
</comment>